<organism evidence="3 4">
    <name type="scientific">Gilliamella apicola</name>
    <dbReference type="NCBI Taxonomy" id="1196095"/>
    <lineage>
        <taxon>Bacteria</taxon>
        <taxon>Pseudomonadati</taxon>
        <taxon>Pseudomonadota</taxon>
        <taxon>Gammaproteobacteria</taxon>
        <taxon>Orbales</taxon>
        <taxon>Orbaceae</taxon>
        <taxon>Gilliamella</taxon>
    </lineage>
</organism>
<dbReference type="Proteomes" id="UP000247932">
    <property type="component" value="Unassembled WGS sequence"/>
</dbReference>
<comment type="caution">
    <text evidence="3">The sequence shown here is derived from an EMBL/GenBank/DDBJ whole genome shotgun (WGS) entry which is preliminary data.</text>
</comment>
<dbReference type="AlphaFoldDB" id="A0A2V4EDL5"/>
<protein>
    <recommendedName>
        <fullName evidence="2">VWFA domain-containing protein</fullName>
    </recommendedName>
</protein>
<dbReference type="PROSITE" id="PS50234">
    <property type="entry name" value="VWFA"/>
    <property type="match status" value="1"/>
</dbReference>
<evidence type="ECO:0000259" key="2">
    <source>
        <dbReference type="PROSITE" id="PS50234"/>
    </source>
</evidence>
<dbReference type="InterPro" id="IPR036465">
    <property type="entry name" value="vWFA_dom_sf"/>
</dbReference>
<dbReference type="RefSeq" id="WP_110432462.1">
    <property type="nucleotide sequence ID" value="NZ_QGLR01000004.1"/>
</dbReference>
<dbReference type="SMART" id="SM00327">
    <property type="entry name" value="VWA"/>
    <property type="match status" value="1"/>
</dbReference>
<keyword evidence="1" id="KW-0472">Membrane</keyword>
<gene>
    <name evidence="3" type="ORF">DKK70_01730</name>
</gene>
<dbReference type="OrthoDB" id="5755451at2"/>
<keyword evidence="4" id="KW-1185">Reference proteome</keyword>
<keyword evidence="1" id="KW-0812">Transmembrane</keyword>
<dbReference type="SUPFAM" id="SSF53300">
    <property type="entry name" value="vWA-like"/>
    <property type="match status" value="1"/>
</dbReference>
<evidence type="ECO:0000313" key="4">
    <source>
        <dbReference type="Proteomes" id="UP000247932"/>
    </source>
</evidence>
<evidence type="ECO:0000313" key="3">
    <source>
        <dbReference type="EMBL" id="PXZ08514.1"/>
    </source>
</evidence>
<reference evidence="3 4" key="1">
    <citation type="submission" date="2018-05" db="EMBL/GenBank/DDBJ databases">
        <title>Reference genomes for bee gut microbiota database.</title>
        <authorList>
            <person name="Ellegaard K.M."/>
        </authorList>
    </citation>
    <scope>NUCLEOTIDE SEQUENCE [LARGE SCALE GENOMIC DNA]</scope>
    <source>
        <strain evidence="3 4">ESL0182</strain>
    </source>
</reference>
<keyword evidence="1" id="KW-1133">Transmembrane helix</keyword>
<proteinExistence type="predicted"/>
<dbReference type="Gene3D" id="3.40.50.410">
    <property type="entry name" value="von Willebrand factor, type A domain"/>
    <property type="match status" value="1"/>
</dbReference>
<dbReference type="EMBL" id="QGLR01000004">
    <property type="protein sequence ID" value="PXZ08514.1"/>
    <property type="molecule type" value="Genomic_DNA"/>
</dbReference>
<dbReference type="InterPro" id="IPR002035">
    <property type="entry name" value="VWF_A"/>
</dbReference>
<accession>A0A2V4EDL5</accession>
<name>A0A2V4EDL5_9GAMM</name>
<feature type="transmembrane region" description="Helical" evidence="1">
    <location>
        <begin position="156"/>
        <end position="177"/>
    </location>
</feature>
<evidence type="ECO:0000256" key="1">
    <source>
        <dbReference type="SAM" id="Phobius"/>
    </source>
</evidence>
<feature type="domain" description="VWFA" evidence="2">
    <location>
        <begin position="255"/>
        <end position="460"/>
    </location>
</feature>
<sequence>MQRIARIIFDNGDSNKLSLLEQYNSLLALLRKNLTERTFSILGQPKLIDNNQYIGWYSHLEGQPILLNNIENEEHKQQIEKTLHTRINDIELAIKSMSLTNEEQALISSWLPRIKSLGNSIYVINDEPVIVNSLEEPILPKSPVTPPPPPKPFWRWWYWLLLALFIIGLLALLWYFFCPYGEEKTPEPIVVQNVEEPQTVANPLVELPKEPEIKPVPQEVEPVVEPKSEPAPAPVEEVKNCIPKENVTNNKDAPKMVMIFDNSASMTITLMESQASINKYLNANFDAMSEEEADAYERRMTRLPNRLSKSKEVALSSIDKIQQNIDISLVTLTSCPAAQTTPFYGYQNRNKLKNKIKRLSPLEYNSATPLYNGVKQASKLLDGVNRDDYILIISDGEDNCTRANICTLANKIAKEKPRLKINIVDIAGEHKIDCVAKSTGGNVYIAKNPTQLINQMNSAVSNMNISKPICE</sequence>